<comment type="caution">
    <text evidence="2">The sequence shown here is derived from an EMBL/GenBank/DDBJ whole genome shotgun (WGS) entry which is preliminary data.</text>
</comment>
<organism evidence="2">
    <name type="scientific">marine sediment metagenome</name>
    <dbReference type="NCBI Taxonomy" id="412755"/>
    <lineage>
        <taxon>unclassified sequences</taxon>
        <taxon>metagenomes</taxon>
        <taxon>ecological metagenomes</taxon>
    </lineage>
</organism>
<feature type="non-terminal residue" evidence="2">
    <location>
        <position position="1"/>
    </location>
</feature>
<dbReference type="AlphaFoldDB" id="X1HUB9"/>
<proteinExistence type="predicted"/>
<reference evidence="2" key="1">
    <citation type="journal article" date="2014" name="Front. Microbiol.">
        <title>High frequency of phylogenetically diverse reductive dehalogenase-homologous genes in deep subseafloor sedimentary metagenomes.</title>
        <authorList>
            <person name="Kawai M."/>
            <person name="Futagami T."/>
            <person name="Toyoda A."/>
            <person name="Takaki Y."/>
            <person name="Nishi S."/>
            <person name="Hori S."/>
            <person name="Arai W."/>
            <person name="Tsubouchi T."/>
            <person name="Morono Y."/>
            <person name="Uchiyama I."/>
            <person name="Ito T."/>
            <person name="Fujiyama A."/>
            <person name="Inagaki F."/>
            <person name="Takami H."/>
        </authorList>
    </citation>
    <scope>NUCLEOTIDE SEQUENCE</scope>
    <source>
        <strain evidence="2">Expedition CK06-06</strain>
    </source>
</reference>
<sequence>KVRELVLEVLREGTPIHPYGVYKEIRDRHHRGAYPTCRRIIRELLEEGRVRRLSVKEVEDLGLQVTSSPSGRSGWRPPIPRSYYQIK</sequence>
<feature type="compositionally biased region" description="Low complexity" evidence="1">
    <location>
        <begin position="67"/>
        <end position="76"/>
    </location>
</feature>
<evidence type="ECO:0000256" key="1">
    <source>
        <dbReference type="SAM" id="MobiDB-lite"/>
    </source>
</evidence>
<accession>X1HUB9</accession>
<gene>
    <name evidence="2" type="ORF">S03H2_47704</name>
</gene>
<dbReference type="SUPFAM" id="SSF46785">
    <property type="entry name" value="Winged helix' DNA-binding domain"/>
    <property type="match status" value="1"/>
</dbReference>
<dbReference type="EMBL" id="BARU01030030">
    <property type="protein sequence ID" value="GAH73766.1"/>
    <property type="molecule type" value="Genomic_DNA"/>
</dbReference>
<protein>
    <recommendedName>
        <fullName evidence="3">HTH HARE-type domain-containing protein</fullName>
    </recommendedName>
</protein>
<evidence type="ECO:0000313" key="2">
    <source>
        <dbReference type="EMBL" id="GAH73766.1"/>
    </source>
</evidence>
<dbReference type="InterPro" id="IPR036390">
    <property type="entry name" value="WH_DNA-bd_sf"/>
</dbReference>
<evidence type="ECO:0008006" key="3">
    <source>
        <dbReference type="Google" id="ProtNLM"/>
    </source>
</evidence>
<name>X1HUB9_9ZZZZ</name>
<feature type="region of interest" description="Disordered" evidence="1">
    <location>
        <begin position="65"/>
        <end position="87"/>
    </location>
</feature>